<evidence type="ECO:0000313" key="1">
    <source>
        <dbReference type="EMBL" id="CAA6804140.1"/>
    </source>
</evidence>
<dbReference type="EMBL" id="CACVAZ010000015">
    <property type="protein sequence ID" value="CAA6804140.1"/>
    <property type="molecule type" value="Genomic_DNA"/>
</dbReference>
<organism evidence="1">
    <name type="scientific">uncultured Sulfurovum sp</name>
    <dbReference type="NCBI Taxonomy" id="269237"/>
    <lineage>
        <taxon>Bacteria</taxon>
        <taxon>Pseudomonadati</taxon>
        <taxon>Campylobacterota</taxon>
        <taxon>Epsilonproteobacteria</taxon>
        <taxon>Campylobacterales</taxon>
        <taxon>Sulfurovaceae</taxon>
        <taxon>Sulfurovum</taxon>
        <taxon>environmental samples</taxon>
    </lineage>
</organism>
<accession>A0A6S6S3H2</accession>
<name>A0A6S6S3H2_9BACT</name>
<proteinExistence type="predicted"/>
<protein>
    <submittedName>
        <fullName evidence="1">Uncharacterized protein</fullName>
    </submittedName>
</protein>
<sequence>MKIEYLEIKKYKQFSDLKLKLALFQKSLMSI</sequence>
<dbReference type="AlphaFoldDB" id="A0A6S6S3H2"/>
<gene>
    <name evidence="1" type="ORF">HELGO_WM29884</name>
</gene>
<reference evidence="1" key="1">
    <citation type="submission" date="2020-01" db="EMBL/GenBank/DDBJ databases">
        <authorList>
            <person name="Meier V. D."/>
            <person name="Meier V D."/>
        </authorList>
    </citation>
    <scope>NUCLEOTIDE SEQUENCE</scope>
    <source>
        <strain evidence="1">HLG_WM_MAG_02</strain>
    </source>
</reference>